<gene>
    <name evidence="1" type="ORF">MAE02_65530</name>
</gene>
<comment type="caution">
    <text evidence="1">The sequence shown here is derived from an EMBL/GenBank/DDBJ whole genome shotgun (WGS) entry which is preliminary data.</text>
</comment>
<dbReference type="AlphaFoldDB" id="A0A512C485"/>
<sequence>MTGAFMERSGDLMRWLPMFQGSSEDDDRPGITSKTEFIATVDWEVRP</sequence>
<accession>A0A512C485</accession>
<dbReference type="RefSeq" id="WP_170285186.1">
    <property type="nucleotide sequence ID" value="NZ_BJYU01000260.1"/>
</dbReference>
<keyword evidence="2" id="KW-1185">Reference proteome</keyword>
<evidence type="ECO:0000313" key="1">
    <source>
        <dbReference type="EMBL" id="GEO18857.1"/>
    </source>
</evidence>
<reference evidence="1 2" key="1">
    <citation type="submission" date="2019-07" db="EMBL/GenBank/DDBJ databases">
        <title>Whole genome shotgun sequence of Microvirga aerophila NBRC 106136.</title>
        <authorList>
            <person name="Hosoyama A."/>
            <person name="Uohara A."/>
            <person name="Ohji S."/>
            <person name="Ichikawa N."/>
        </authorList>
    </citation>
    <scope>NUCLEOTIDE SEQUENCE [LARGE SCALE GENOMIC DNA]</scope>
    <source>
        <strain evidence="1 2">NBRC 106136</strain>
    </source>
</reference>
<protein>
    <submittedName>
        <fullName evidence="1">Uncharacterized protein</fullName>
    </submittedName>
</protein>
<organism evidence="1 2">
    <name type="scientific">Microvirga aerophila</name>
    <dbReference type="NCBI Taxonomy" id="670291"/>
    <lineage>
        <taxon>Bacteria</taxon>
        <taxon>Pseudomonadati</taxon>
        <taxon>Pseudomonadota</taxon>
        <taxon>Alphaproteobacteria</taxon>
        <taxon>Hyphomicrobiales</taxon>
        <taxon>Methylobacteriaceae</taxon>
        <taxon>Microvirga</taxon>
    </lineage>
</organism>
<proteinExistence type="predicted"/>
<name>A0A512C485_9HYPH</name>
<dbReference type="EMBL" id="BJYU01000260">
    <property type="protein sequence ID" value="GEO18857.1"/>
    <property type="molecule type" value="Genomic_DNA"/>
</dbReference>
<dbReference type="Proteomes" id="UP000321085">
    <property type="component" value="Unassembled WGS sequence"/>
</dbReference>
<evidence type="ECO:0000313" key="2">
    <source>
        <dbReference type="Proteomes" id="UP000321085"/>
    </source>
</evidence>